<dbReference type="RefSeq" id="WP_330931625.1">
    <property type="nucleotide sequence ID" value="NZ_CP119075.1"/>
</dbReference>
<dbReference type="EMBL" id="CP119075">
    <property type="protein sequence ID" value="WED67470.1"/>
    <property type="molecule type" value="Genomic_DNA"/>
</dbReference>
<proteinExistence type="predicted"/>
<protein>
    <submittedName>
        <fullName evidence="3">Uncharacterized protein</fullName>
    </submittedName>
</protein>
<gene>
    <name evidence="3" type="ORF">PXH66_11475</name>
</gene>
<feature type="transmembrane region" description="Helical" evidence="2">
    <location>
        <begin position="43"/>
        <end position="65"/>
    </location>
</feature>
<feature type="compositionally biased region" description="Pro residues" evidence="1">
    <location>
        <begin position="204"/>
        <end position="214"/>
    </location>
</feature>
<feature type="region of interest" description="Disordered" evidence="1">
    <location>
        <begin position="197"/>
        <end position="324"/>
    </location>
</feature>
<keyword evidence="4" id="KW-1185">Reference proteome</keyword>
<dbReference type="Proteomes" id="UP001218638">
    <property type="component" value="Chromosome"/>
</dbReference>
<evidence type="ECO:0000256" key="1">
    <source>
        <dbReference type="SAM" id="MobiDB-lite"/>
    </source>
</evidence>
<dbReference type="AlphaFoldDB" id="A0AAF0I6B1"/>
<evidence type="ECO:0000256" key="2">
    <source>
        <dbReference type="SAM" id="Phobius"/>
    </source>
</evidence>
<keyword evidence="2" id="KW-0812">Transmembrane</keyword>
<feature type="compositionally biased region" description="Acidic residues" evidence="1">
    <location>
        <begin position="285"/>
        <end position="295"/>
    </location>
</feature>
<reference evidence="3" key="1">
    <citation type="submission" date="2023-03" db="EMBL/GenBank/DDBJ databases">
        <title>Lomoglobus Profundus gen. nov., sp. nov., a novel member of the phylum Verrucomicrobia, isolated from deep-marine sediment of South China Sea.</title>
        <authorList>
            <person name="Ahmad T."/>
            <person name="Ishaq S.E."/>
            <person name="Wang F."/>
        </authorList>
    </citation>
    <scope>NUCLEOTIDE SEQUENCE</scope>
    <source>
        <strain evidence="3">LMO-M01</strain>
    </source>
</reference>
<accession>A0AAF0I6B1</accession>
<feature type="compositionally biased region" description="Basic residues" evidence="1">
    <location>
        <begin position="224"/>
        <end position="235"/>
    </location>
</feature>
<keyword evidence="2" id="KW-0472">Membrane</keyword>
<organism evidence="3 4">
    <name type="scientific">Synoicihabitans lomoniglobus</name>
    <dbReference type="NCBI Taxonomy" id="2909285"/>
    <lineage>
        <taxon>Bacteria</taxon>
        <taxon>Pseudomonadati</taxon>
        <taxon>Verrucomicrobiota</taxon>
        <taxon>Opitutia</taxon>
        <taxon>Opitutales</taxon>
        <taxon>Opitutaceae</taxon>
        <taxon>Synoicihabitans</taxon>
    </lineage>
</organism>
<evidence type="ECO:0000313" key="4">
    <source>
        <dbReference type="Proteomes" id="UP001218638"/>
    </source>
</evidence>
<name>A0AAF0I6B1_9BACT</name>
<evidence type="ECO:0000313" key="3">
    <source>
        <dbReference type="EMBL" id="WED67470.1"/>
    </source>
</evidence>
<feature type="transmembrane region" description="Helical" evidence="2">
    <location>
        <begin position="13"/>
        <end position="31"/>
    </location>
</feature>
<keyword evidence="2" id="KW-1133">Transmembrane helix</keyword>
<feature type="compositionally biased region" description="Basic and acidic residues" evidence="1">
    <location>
        <begin position="306"/>
        <end position="315"/>
    </location>
</feature>
<dbReference type="KEGG" id="slom:PXH66_11475"/>
<sequence>MELPDDAPRLPKLPFLLGDLVFIAAAAFIAYRAGTPPSTASIVGIIVCAGIGVALGLAPFIIGYARSQDNQLTERQHALEALVRTTTTAVEQASIAANGLHEIAEITKRNLHSIDTLPARLESVRKAATVETAHQESADSSALHEELAALRTSQSTHATETRAALDALLSKWDDTSKQLTSDIEKIGRKLTTQLAKTSAAVIAPPSPASEPEPAPENGGEAKPKPAKKPKARAKKKESAAPEPSLFDDGSSETKPLAEKPVEPTAPATVVEKAEAPSPPPPAPEPEPEPEPEEPTPETAPVTTDADGDKSTDAEKPLAAPPAEGGLTQLTVTAYIGIGNRLFVRGDGPGLSREEGTPLQFVSIGKWRWETDAAVGPMKLTLWKNDQEECTAVGEIELAPGTHFETSASF</sequence>